<dbReference type="InterPro" id="IPR002885">
    <property type="entry name" value="PPR_rpt"/>
</dbReference>
<dbReference type="Pfam" id="PF20431">
    <property type="entry name" value="E_motif"/>
    <property type="match status" value="1"/>
</dbReference>
<dbReference type="InterPro" id="IPR046848">
    <property type="entry name" value="E_motif"/>
</dbReference>
<dbReference type="NCBIfam" id="TIGR00756">
    <property type="entry name" value="PPR"/>
    <property type="match status" value="8"/>
</dbReference>
<evidence type="ECO:0000313" key="4">
    <source>
        <dbReference type="RefSeq" id="XP_018446538.1"/>
    </source>
</evidence>
<dbReference type="PROSITE" id="PS51375">
    <property type="entry name" value="PPR"/>
    <property type="match status" value="7"/>
</dbReference>
<dbReference type="Pfam" id="PF01535">
    <property type="entry name" value="PPR"/>
    <property type="match status" value="6"/>
</dbReference>
<dbReference type="InterPro" id="IPR032867">
    <property type="entry name" value="DYW_dom"/>
</dbReference>
<dbReference type="KEGG" id="rsz:108818150"/>
<dbReference type="Pfam" id="PF12854">
    <property type="entry name" value="PPR_1"/>
    <property type="match status" value="1"/>
</dbReference>
<evidence type="ECO:0000256" key="2">
    <source>
        <dbReference type="ARBA" id="ARBA00022737"/>
    </source>
</evidence>
<dbReference type="FunFam" id="1.25.40.10:FF:000957">
    <property type="entry name" value="Pentatricopeptide repeat-containing protein At4g39530"/>
    <property type="match status" value="1"/>
</dbReference>
<dbReference type="FunFam" id="1.25.40.10:FF:000031">
    <property type="entry name" value="Pentatricopeptide repeat-containing protein mitochondrial"/>
    <property type="match status" value="1"/>
</dbReference>
<proteinExistence type="inferred from homology"/>
<dbReference type="PANTHER" id="PTHR47926">
    <property type="entry name" value="PENTATRICOPEPTIDE REPEAT-CONTAINING PROTEIN"/>
    <property type="match status" value="1"/>
</dbReference>
<accession>A0A6J0KEX5</accession>
<dbReference type="InterPro" id="IPR011990">
    <property type="entry name" value="TPR-like_helical_dom_sf"/>
</dbReference>
<dbReference type="RefSeq" id="XP_018446538.1">
    <property type="nucleotide sequence ID" value="XM_018591036.2"/>
</dbReference>
<sequence length="813" mass="91172">MKLHCPRSRRTLAATLQQLRFLQTPRIDARIIKTGFNTHTCRSNYILEDFLRRGQVYSARKVYDEMPHKNTVSTNTMISGYVKSGDVSSARDLFDSMVDRTVVSWTILMGFYAAANNRFDEAFELFRQMCRSCTLPDHVTFATLLPGCDDAVAVAQVHAFAVKLGFDRSPFLTVCNVFVKSYCEIGRRDLARAVFEQIEEKDSVTFNTLITGYEKDGLYTEAVRLFLEMQQLGHKPSDFTFSGVLKSVVGLRDYVLGQQLHGLAVSSGFSSDVAVGNQILDFYSKHDCVVETRKLFNEMPELDFVSYNVVISGYSQAEQYEESLGLFREMQCLGFERRSFPFATVLSIAANLSLLQMGRQVHCQAIVATADSIPHVGNSLVDMYAKCEMFEEAELIFDSLSQQSTVSWTALISGYVQKGLHGDGLKLFTKMRGANLRADQSTFATVLRASAGFASLSLGRQLHGFVIRSGNSENVFSGSGLVDMYAKCGSIKDAVQVFKEMPDRNGVSWNALISAYADNGDGEAAIDAFEKMIRSGLKPDPVSVLSVLTACSHSGFVEQGTKYFEAMSRIYGITPGKKHYACMLDLLCRNGRFEEAEKLMEEMPIEPDEIMWSSVLNACRIHKNQGLAERAAEKLFSMEKLRDAAAYVSMSNIYATAGEWENVSLVKKAMRERGIKKVTASSWVEVNHKIHYFSSNDQRHPRGDEIMRKIDELTGEIERQGYKPDTSCVGQDVDEQMKIESLKFHSERLAVAFALISTPEGSPIVVMKNLRACRDCHAAIKLISKVVKREITIRDSRRFHHFRDGLCSCGDYW</sequence>
<evidence type="ECO:0000313" key="3">
    <source>
        <dbReference type="Proteomes" id="UP000504610"/>
    </source>
</evidence>
<dbReference type="GO" id="GO:0008270">
    <property type="term" value="F:zinc ion binding"/>
    <property type="evidence" value="ECO:0007669"/>
    <property type="project" value="InterPro"/>
</dbReference>
<reference evidence="4" key="2">
    <citation type="submission" date="2025-08" db="UniProtKB">
        <authorList>
            <consortium name="RefSeq"/>
        </authorList>
    </citation>
    <scope>IDENTIFICATION</scope>
    <source>
        <tissue evidence="4">Leaf</tissue>
    </source>
</reference>
<dbReference type="Pfam" id="PF14432">
    <property type="entry name" value="DYW_deaminase"/>
    <property type="match status" value="1"/>
</dbReference>
<dbReference type="GeneID" id="108818150"/>
<dbReference type="GO" id="GO:0009451">
    <property type="term" value="P:RNA modification"/>
    <property type="evidence" value="ECO:0007669"/>
    <property type="project" value="InterPro"/>
</dbReference>
<reference evidence="3" key="1">
    <citation type="journal article" date="2019" name="Database">
        <title>The radish genome database (RadishGD): an integrated information resource for radish genomics.</title>
        <authorList>
            <person name="Yu H.J."/>
            <person name="Baek S."/>
            <person name="Lee Y.J."/>
            <person name="Cho A."/>
            <person name="Mun J.H."/>
        </authorList>
    </citation>
    <scope>NUCLEOTIDE SEQUENCE [LARGE SCALE GENOMIC DNA]</scope>
    <source>
        <strain evidence="3">cv. WK10039</strain>
    </source>
</reference>
<keyword evidence="2" id="KW-0677">Repeat</keyword>
<evidence type="ECO:0000256" key="1">
    <source>
        <dbReference type="ARBA" id="ARBA00006643"/>
    </source>
</evidence>
<dbReference type="FunFam" id="1.25.40.10:FF:001790">
    <property type="entry name" value="Putative pentatricopeptide repeat-containing protein At2g01510"/>
    <property type="match status" value="1"/>
</dbReference>
<dbReference type="Proteomes" id="UP000504610">
    <property type="component" value="Chromosome 7"/>
</dbReference>
<dbReference type="PANTHER" id="PTHR47926:SF475">
    <property type="entry name" value="DYW DOMAIN-CONTAINING PROTEIN"/>
    <property type="match status" value="1"/>
</dbReference>
<gene>
    <name evidence="4" type="primary">LOC108818150</name>
</gene>
<name>A0A6J0KEX5_RAPSA</name>
<dbReference type="OrthoDB" id="1882346at2759"/>
<organism evidence="3 4">
    <name type="scientific">Raphanus sativus</name>
    <name type="common">Radish</name>
    <name type="synonym">Raphanus raphanistrum var. sativus</name>
    <dbReference type="NCBI Taxonomy" id="3726"/>
    <lineage>
        <taxon>Eukaryota</taxon>
        <taxon>Viridiplantae</taxon>
        <taxon>Streptophyta</taxon>
        <taxon>Embryophyta</taxon>
        <taxon>Tracheophyta</taxon>
        <taxon>Spermatophyta</taxon>
        <taxon>Magnoliopsida</taxon>
        <taxon>eudicotyledons</taxon>
        <taxon>Gunneridae</taxon>
        <taxon>Pentapetalae</taxon>
        <taxon>rosids</taxon>
        <taxon>malvids</taxon>
        <taxon>Brassicales</taxon>
        <taxon>Brassicaceae</taxon>
        <taxon>Brassiceae</taxon>
        <taxon>Raphanus</taxon>
    </lineage>
</organism>
<comment type="similarity">
    <text evidence="1">Belongs to the PPR family. PCMP-H subfamily.</text>
</comment>
<keyword evidence="3" id="KW-1185">Reference proteome</keyword>
<dbReference type="GO" id="GO:0003723">
    <property type="term" value="F:RNA binding"/>
    <property type="evidence" value="ECO:0007669"/>
    <property type="project" value="InterPro"/>
</dbReference>
<protein>
    <submittedName>
        <fullName evidence="4">Pentatricopeptide repeat-containing protein At2g01510</fullName>
    </submittedName>
</protein>
<dbReference type="Pfam" id="PF13041">
    <property type="entry name" value="PPR_2"/>
    <property type="match status" value="3"/>
</dbReference>
<dbReference type="FunFam" id="1.25.40.10:FF:001404">
    <property type="entry name" value="Putative pentatricopeptide repeat-containing protein"/>
    <property type="match status" value="1"/>
</dbReference>
<dbReference type="InterPro" id="IPR046960">
    <property type="entry name" value="PPR_At4g14850-like_plant"/>
</dbReference>
<dbReference type="Gene3D" id="1.25.40.10">
    <property type="entry name" value="Tetratricopeptide repeat domain"/>
    <property type="match status" value="6"/>
</dbReference>
<dbReference type="FunFam" id="1.25.40.10:FF:000344">
    <property type="entry name" value="Pentatricopeptide repeat-containing protein"/>
    <property type="match status" value="1"/>
</dbReference>
<dbReference type="AlphaFoldDB" id="A0A6J0KEX5"/>